<protein>
    <submittedName>
        <fullName evidence="2">Probable dihydroxyacetone kinase regulator</fullName>
    </submittedName>
</protein>
<dbReference type="EMBL" id="FNJM01000015">
    <property type="protein sequence ID" value="SDP75840.1"/>
    <property type="molecule type" value="Genomic_DNA"/>
</dbReference>
<accession>A0A1H0VBP3</accession>
<keyword evidence="2" id="KW-0418">Kinase</keyword>
<evidence type="ECO:0000313" key="2">
    <source>
        <dbReference type="EMBL" id="SDP75840.1"/>
    </source>
</evidence>
<evidence type="ECO:0000256" key="1">
    <source>
        <dbReference type="ARBA" id="ARBA00023125"/>
    </source>
</evidence>
<sequence>MSESLITKKAIAEALKETCKIKNIEKISISDITKSCGLNRQTFYYHFQDKYELLNWIYYNELFIKVIEDISFDNWSDRIYELLEIMKENKSFYINTIKNSDEYFKDYLFNITSVIFKDAIEKLDEKSKLSEEAKGFISEFYSFGICGVVLSWVKSGMNESTKSVSSHLKQLALNTEKLGYERYLLL</sequence>
<dbReference type="InterPro" id="IPR039532">
    <property type="entry name" value="TetR_C_Firmicutes"/>
</dbReference>
<dbReference type="InterPro" id="IPR009057">
    <property type="entry name" value="Homeodomain-like_sf"/>
</dbReference>
<dbReference type="PANTHER" id="PTHR43479:SF7">
    <property type="entry name" value="TETR-FAMILY TRANSCRIPTIONAL REGULATOR"/>
    <property type="match status" value="1"/>
</dbReference>
<dbReference type="Pfam" id="PF00440">
    <property type="entry name" value="TetR_N"/>
    <property type="match status" value="1"/>
</dbReference>
<dbReference type="Gene3D" id="1.10.357.10">
    <property type="entry name" value="Tetracycline Repressor, domain 2"/>
    <property type="match status" value="1"/>
</dbReference>
<keyword evidence="1" id="KW-0238">DNA-binding</keyword>
<dbReference type="OrthoDB" id="9810250at2"/>
<dbReference type="InterPro" id="IPR001647">
    <property type="entry name" value="HTH_TetR"/>
</dbReference>
<dbReference type="AlphaFoldDB" id="A0A1H0VBP3"/>
<dbReference type="Proteomes" id="UP000198597">
    <property type="component" value="Unassembled WGS sequence"/>
</dbReference>
<name>A0A1H0VBP3_9CLOT</name>
<dbReference type="InterPro" id="IPR050624">
    <property type="entry name" value="HTH-type_Tx_Regulator"/>
</dbReference>
<dbReference type="NCBIfam" id="TIGR02366">
    <property type="entry name" value="DHAK_reg"/>
    <property type="match status" value="1"/>
</dbReference>
<reference evidence="2 3" key="1">
    <citation type="submission" date="2016-10" db="EMBL/GenBank/DDBJ databases">
        <authorList>
            <person name="de Groot N.N."/>
        </authorList>
    </citation>
    <scope>NUCLEOTIDE SEQUENCE [LARGE SCALE GENOMIC DNA]</scope>
    <source>
        <strain evidence="2 3">DSM 12272</strain>
    </source>
</reference>
<dbReference type="PANTHER" id="PTHR43479">
    <property type="entry name" value="ACREF/ENVCD OPERON REPRESSOR-RELATED"/>
    <property type="match status" value="1"/>
</dbReference>
<organism evidence="2 3">
    <name type="scientific">Clostridium gasigenes</name>
    <dbReference type="NCBI Taxonomy" id="94869"/>
    <lineage>
        <taxon>Bacteria</taxon>
        <taxon>Bacillati</taxon>
        <taxon>Bacillota</taxon>
        <taxon>Clostridia</taxon>
        <taxon>Eubacteriales</taxon>
        <taxon>Clostridiaceae</taxon>
        <taxon>Clostridium</taxon>
    </lineage>
</organism>
<dbReference type="RefSeq" id="WP_089972376.1">
    <property type="nucleotide sequence ID" value="NZ_FNJM01000015.1"/>
</dbReference>
<keyword evidence="3" id="KW-1185">Reference proteome</keyword>
<dbReference type="GO" id="GO:0003677">
    <property type="term" value="F:DNA binding"/>
    <property type="evidence" value="ECO:0007669"/>
    <property type="project" value="UniProtKB-UniRule"/>
</dbReference>
<keyword evidence="2" id="KW-0808">Transferase</keyword>
<dbReference type="InterPro" id="IPR012738">
    <property type="entry name" value="Tscrpt_reg_DhaS"/>
</dbReference>
<dbReference type="PROSITE" id="PS50977">
    <property type="entry name" value="HTH_TETR_2"/>
    <property type="match status" value="1"/>
</dbReference>
<dbReference type="SUPFAM" id="SSF46689">
    <property type="entry name" value="Homeodomain-like"/>
    <property type="match status" value="1"/>
</dbReference>
<evidence type="ECO:0000313" key="3">
    <source>
        <dbReference type="Proteomes" id="UP000198597"/>
    </source>
</evidence>
<dbReference type="GO" id="GO:0016301">
    <property type="term" value="F:kinase activity"/>
    <property type="evidence" value="ECO:0007669"/>
    <property type="project" value="UniProtKB-KW"/>
</dbReference>
<proteinExistence type="predicted"/>
<dbReference type="Pfam" id="PF14278">
    <property type="entry name" value="TetR_C_8"/>
    <property type="match status" value="1"/>
</dbReference>
<dbReference type="STRING" id="94869.SAMN04488529_11561"/>
<gene>
    <name evidence="2" type="ORF">SAMN04488529_11561</name>
</gene>